<evidence type="ECO:0000256" key="1">
    <source>
        <dbReference type="ARBA" id="ARBA00022801"/>
    </source>
</evidence>
<dbReference type="Pfam" id="PF03061">
    <property type="entry name" value="4HBT"/>
    <property type="match status" value="1"/>
</dbReference>
<dbReference type="RefSeq" id="WP_215337832.1">
    <property type="nucleotide sequence ID" value="NZ_JAGSGD010000001.1"/>
</dbReference>
<dbReference type="Proteomes" id="UP000622580">
    <property type="component" value="Unassembled WGS sequence"/>
</dbReference>
<reference evidence="4" key="1">
    <citation type="submission" date="2021-01" db="EMBL/GenBank/DDBJ databases">
        <title>Genome sequence of Phenylobacterium sp. 20VBR1 isolated from a valley glaceir, Ny-Alesund, Svalbard.</title>
        <authorList>
            <person name="Thomas F.A."/>
            <person name="Krishnan K.P."/>
            <person name="Sinha R.K."/>
        </authorList>
    </citation>
    <scope>NUCLEOTIDE SEQUENCE</scope>
    <source>
        <strain evidence="4">20VBR1</strain>
    </source>
</reference>
<dbReference type="PANTHER" id="PTHR43240:SF8">
    <property type="entry name" value="PHENYLACETIC ACID DEGRADATION-RELATED PROTEIN"/>
    <property type="match status" value="1"/>
</dbReference>
<dbReference type="InterPro" id="IPR003736">
    <property type="entry name" value="PAAI_dom"/>
</dbReference>
<keyword evidence="1" id="KW-0378">Hydrolase</keyword>
<name>A0A941D0F9_9CAUL</name>
<evidence type="ECO:0000313" key="5">
    <source>
        <dbReference type="Proteomes" id="UP000622580"/>
    </source>
</evidence>
<dbReference type="NCBIfam" id="TIGR00369">
    <property type="entry name" value="unchar_dom_1"/>
    <property type="match status" value="1"/>
</dbReference>
<dbReference type="GO" id="GO:0005829">
    <property type="term" value="C:cytosol"/>
    <property type="evidence" value="ECO:0007669"/>
    <property type="project" value="TreeGrafter"/>
</dbReference>
<dbReference type="InterPro" id="IPR029069">
    <property type="entry name" value="HotDog_dom_sf"/>
</dbReference>
<gene>
    <name evidence="3" type="ORF">JKL49_01675</name>
    <name evidence="4" type="ORF">JKL49_03955</name>
</gene>
<accession>A0A941D0F9</accession>
<dbReference type="SUPFAM" id="SSF54637">
    <property type="entry name" value="Thioesterase/thiol ester dehydrase-isomerase"/>
    <property type="match status" value="1"/>
</dbReference>
<dbReference type="Gene3D" id="3.10.129.10">
    <property type="entry name" value="Hotdog Thioesterase"/>
    <property type="match status" value="1"/>
</dbReference>
<reference evidence="3" key="2">
    <citation type="submission" date="2021-04" db="EMBL/GenBank/DDBJ databases">
        <title>Draft genome assembly of strain Phenylobacterium sp. 20VBR1 using MiniION and Illumina platforms.</title>
        <authorList>
            <person name="Thomas F.A."/>
            <person name="Krishnan K.P."/>
            <person name="Sinha R.K."/>
        </authorList>
    </citation>
    <scope>NUCLEOTIDE SEQUENCE</scope>
    <source>
        <strain evidence="3">20VBR1</strain>
    </source>
</reference>
<proteinExistence type="predicted"/>
<evidence type="ECO:0000313" key="4">
    <source>
        <dbReference type="EMBL" id="QQZ50642.1"/>
    </source>
</evidence>
<protein>
    <submittedName>
        <fullName evidence="3">PaaI family thioesterase</fullName>
    </submittedName>
</protein>
<dbReference type="GO" id="GO:0061522">
    <property type="term" value="F:1,4-dihydroxy-2-naphthoyl-CoA thioesterase activity"/>
    <property type="evidence" value="ECO:0007669"/>
    <property type="project" value="TreeGrafter"/>
</dbReference>
<dbReference type="EMBL" id="JAGSGD010000001">
    <property type="protein sequence ID" value="MBR7618083.1"/>
    <property type="molecule type" value="Genomic_DNA"/>
</dbReference>
<evidence type="ECO:0000313" key="3">
    <source>
        <dbReference type="EMBL" id="MBR7618083.1"/>
    </source>
</evidence>
<dbReference type="CDD" id="cd03443">
    <property type="entry name" value="PaaI_thioesterase"/>
    <property type="match status" value="1"/>
</dbReference>
<dbReference type="InterPro" id="IPR006683">
    <property type="entry name" value="Thioestr_dom"/>
</dbReference>
<feature type="domain" description="Thioesterase" evidence="2">
    <location>
        <begin position="40"/>
        <end position="117"/>
    </location>
</feature>
<organism evidence="3 5">
    <name type="scientific">Phenylobacterium glaciei</name>
    <dbReference type="NCBI Taxonomy" id="2803784"/>
    <lineage>
        <taxon>Bacteria</taxon>
        <taxon>Pseudomonadati</taxon>
        <taxon>Pseudomonadota</taxon>
        <taxon>Alphaproteobacteria</taxon>
        <taxon>Caulobacterales</taxon>
        <taxon>Caulobacteraceae</taxon>
        <taxon>Phenylobacterium</taxon>
    </lineage>
</organism>
<keyword evidence="5" id="KW-1185">Reference proteome</keyword>
<evidence type="ECO:0000259" key="2">
    <source>
        <dbReference type="Pfam" id="PF03061"/>
    </source>
</evidence>
<sequence>MTQDTGMPFANLMGVAITDPSKDKVIGKLLVRADLCTSGHILHGGAIMAFADALGAVGGFLNLPVGSRTTTIESKTNFVGSAKEGTTVTGEATALHVGRSSSVWQTRITGEDGRLVAIVIQTQMTVALAEKPAD</sequence>
<dbReference type="PANTHER" id="PTHR43240">
    <property type="entry name" value="1,4-DIHYDROXY-2-NAPHTHOYL-COA THIOESTERASE 1"/>
    <property type="match status" value="1"/>
</dbReference>
<dbReference type="EMBL" id="CP068570">
    <property type="protein sequence ID" value="QQZ50642.1"/>
    <property type="molecule type" value="Genomic_DNA"/>
</dbReference>
<dbReference type="AlphaFoldDB" id="A0A941D0F9"/>